<dbReference type="Gene3D" id="1.20.58.480">
    <property type="match status" value="1"/>
</dbReference>
<protein>
    <submittedName>
        <fullName evidence="1">DUF1864 family protein</fullName>
    </submittedName>
</protein>
<sequence length="373" mass="41081">MTQILEFNQSSFYETTAIQALDPLLLDGSVVSIQQANAHGDKRFLTQLLVQLSSSLANLELGSEAAALAAMRDVGIVLGSLKRHGLEPISAVPQIEPLLAQLGEFCAMVPRDTVLHYTSWNPDGPRRRAYTDDAQERLLQAAVVKVFPSLSASLCISEWLRDIGPQDARCAPLVDSLHDLATVMVDSIDGVVKDVSPVFFARTLRPYFEDINIRGRAYLGPAAAQAPLWLIDLCIWASDRSSEGYRGFLDASVPYCLPSWRSYYEQLGTRESLVSRLRRCLENPEAAQDHNVLRSAASVARLLRMLKTFRGRHLGLARKAYAPEVRLYDEGSGGAPIALLQEILDLTLQIERFVLNKPSSAHSPATGEAEAPR</sequence>
<dbReference type="InterPro" id="IPR015029">
    <property type="entry name" value="PrnB"/>
</dbReference>
<evidence type="ECO:0000313" key="2">
    <source>
        <dbReference type="Proteomes" id="UP001169027"/>
    </source>
</evidence>
<name>A0ABT8SEA0_9BURK</name>
<dbReference type="Proteomes" id="UP001169027">
    <property type="component" value="Unassembled WGS sequence"/>
</dbReference>
<organism evidence="1 2">
    <name type="scientific">Variovorax ginsengisoli</name>
    <dbReference type="NCBI Taxonomy" id="363844"/>
    <lineage>
        <taxon>Bacteria</taxon>
        <taxon>Pseudomonadati</taxon>
        <taxon>Pseudomonadota</taxon>
        <taxon>Betaproteobacteria</taxon>
        <taxon>Burkholderiales</taxon>
        <taxon>Comamonadaceae</taxon>
        <taxon>Variovorax</taxon>
    </lineage>
</organism>
<comment type="caution">
    <text evidence="1">The sequence shown here is derived from an EMBL/GenBank/DDBJ whole genome shotgun (WGS) entry which is preliminary data.</text>
</comment>
<reference evidence="1" key="1">
    <citation type="submission" date="2023-06" db="EMBL/GenBank/DDBJ databases">
        <authorList>
            <person name="Jiang Y."/>
            <person name="Liu Q."/>
        </authorList>
    </citation>
    <scope>NUCLEOTIDE SEQUENCE</scope>
    <source>
        <strain evidence="1">CGMCC 1.12090</strain>
    </source>
</reference>
<dbReference type="Pfam" id="PF08933">
    <property type="entry name" value="PrnB"/>
    <property type="match status" value="1"/>
</dbReference>
<dbReference type="InterPro" id="IPR037217">
    <property type="entry name" value="Trp/Indoleamine_2_3_dOase-like"/>
</dbReference>
<dbReference type="RefSeq" id="WP_301814566.1">
    <property type="nucleotide sequence ID" value="NZ_JAUJZH010000028.1"/>
</dbReference>
<dbReference type="EMBL" id="JAUKVY010000028">
    <property type="protein sequence ID" value="MDO1536492.1"/>
    <property type="molecule type" value="Genomic_DNA"/>
</dbReference>
<gene>
    <name evidence="1" type="ORF">Q2T77_29830</name>
</gene>
<dbReference type="Gene3D" id="1.20.58.1320">
    <property type="match status" value="1"/>
</dbReference>
<proteinExistence type="predicted"/>
<keyword evidence="2" id="KW-1185">Reference proteome</keyword>
<accession>A0ABT8SEA0</accession>
<dbReference type="SUPFAM" id="SSF140959">
    <property type="entry name" value="Indolic compounds 2,3-dioxygenase-like"/>
    <property type="match status" value="1"/>
</dbReference>
<evidence type="ECO:0000313" key="1">
    <source>
        <dbReference type="EMBL" id="MDO1536492.1"/>
    </source>
</evidence>